<evidence type="ECO:0000313" key="3">
    <source>
        <dbReference type="Proteomes" id="UP001189429"/>
    </source>
</evidence>
<feature type="non-terminal residue" evidence="2">
    <location>
        <position position="1"/>
    </location>
</feature>
<organism evidence="2 3">
    <name type="scientific">Prorocentrum cordatum</name>
    <dbReference type="NCBI Taxonomy" id="2364126"/>
    <lineage>
        <taxon>Eukaryota</taxon>
        <taxon>Sar</taxon>
        <taxon>Alveolata</taxon>
        <taxon>Dinophyceae</taxon>
        <taxon>Prorocentrales</taxon>
        <taxon>Prorocentraceae</taxon>
        <taxon>Prorocentrum</taxon>
    </lineage>
</organism>
<evidence type="ECO:0000313" key="2">
    <source>
        <dbReference type="EMBL" id="CAK0836674.1"/>
    </source>
</evidence>
<gene>
    <name evidence="2" type="ORF">PCOR1329_LOCUS33101</name>
</gene>
<dbReference type="Proteomes" id="UP001189429">
    <property type="component" value="Unassembled WGS sequence"/>
</dbReference>
<feature type="region of interest" description="Disordered" evidence="1">
    <location>
        <begin position="162"/>
        <end position="186"/>
    </location>
</feature>
<reference evidence="2" key="1">
    <citation type="submission" date="2023-10" db="EMBL/GenBank/DDBJ databases">
        <authorList>
            <person name="Chen Y."/>
            <person name="Shah S."/>
            <person name="Dougan E. K."/>
            <person name="Thang M."/>
            <person name="Chan C."/>
        </authorList>
    </citation>
    <scope>NUCLEOTIDE SEQUENCE [LARGE SCALE GENOMIC DNA]</scope>
</reference>
<feature type="non-terminal residue" evidence="2">
    <location>
        <position position="215"/>
    </location>
</feature>
<evidence type="ECO:0008006" key="4">
    <source>
        <dbReference type="Google" id="ProtNLM"/>
    </source>
</evidence>
<evidence type="ECO:0000256" key="1">
    <source>
        <dbReference type="SAM" id="MobiDB-lite"/>
    </source>
</evidence>
<name>A0ABN9SW72_9DINO</name>
<comment type="caution">
    <text evidence="2">The sequence shown here is derived from an EMBL/GenBank/DDBJ whole genome shotgun (WGS) entry which is preliminary data.</text>
</comment>
<sequence length="215" mass="23407">FYVNVGPFNQLDKQLGCAALEWESQLSAHCAPSFFRLSPSRLSEDLRPILAEAGRHESWPERASIAYSSFFAGGRERGEVIQHLIVLRSAILTVPDRAASELSWKTLAPAHADDTVIREALDGANHADPQAVARSLQRHCREVSAARRTDGALLAQRFREELPEPPLGRARPGLPPPDGARRRLRRAGVGAAAAKAPRSAIGLGVAPFLAWMRLG</sequence>
<proteinExistence type="predicted"/>
<accession>A0ABN9SW72</accession>
<protein>
    <recommendedName>
        <fullName evidence="4">FCD domain-containing protein</fullName>
    </recommendedName>
</protein>
<keyword evidence="3" id="KW-1185">Reference proteome</keyword>
<dbReference type="EMBL" id="CAUYUJ010013736">
    <property type="protein sequence ID" value="CAK0836674.1"/>
    <property type="molecule type" value="Genomic_DNA"/>
</dbReference>